<dbReference type="Proteomes" id="UP001066276">
    <property type="component" value="Chromosome 4_2"/>
</dbReference>
<dbReference type="AlphaFoldDB" id="A0AAV7SRQ7"/>
<comment type="caution">
    <text evidence="1">The sequence shown here is derived from an EMBL/GenBank/DDBJ whole genome shotgun (WGS) entry which is preliminary data.</text>
</comment>
<evidence type="ECO:0000313" key="1">
    <source>
        <dbReference type="EMBL" id="KAJ1166837.1"/>
    </source>
</evidence>
<proteinExistence type="predicted"/>
<reference evidence="1" key="1">
    <citation type="journal article" date="2022" name="bioRxiv">
        <title>Sequencing and chromosome-scale assembly of the giantPleurodeles waltlgenome.</title>
        <authorList>
            <person name="Brown T."/>
            <person name="Elewa A."/>
            <person name="Iarovenko S."/>
            <person name="Subramanian E."/>
            <person name="Araus A.J."/>
            <person name="Petzold A."/>
            <person name="Susuki M."/>
            <person name="Suzuki K.-i.T."/>
            <person name="Hayashi T."/>
            <person name="Toyoda A."/>
            <person name="Oliveira C."/>
            <person name="Osipova E."/>
            <person name="Leigh N.D."/>
            <person name="Simon A."/>
            <person name="Yun M.H."/>
        </authorList>
    </citation>
    <scope>NUCLEOTIDE SEQUENCE</scope>
    <source>
        <strain evidence="1">20211129_DDA</strain>
        <tissue evidence="1">Liver</tissue>
    </source>
</reference>
<gene>
    <name evidence="1" type="ORF">NDU88_007233</name>
</gene>
<dbReference type="EMBL" id="JANPWB010000008">
    <property type="protein sequence ID" value="KAJ1166837.1"/>
    <property type="molecule type" value="Genomic_DNA"/>
</dbReference>
<sequence length="84" mass="9224">MVPRHCKEPGSFSRGSRPQLLVSVWRSSDAASNSAVLALRYRGTAKTRAASLAATLTAAVHGSCVVLLRHPLRRCFHFRFCQTV</sequence>
<evidence type="ECO:0000313" key="2">
    <source>
        <dbReference type="Proteomes" id="UP001066276"/>
    </source>
</evidence>
<protein>
    <submittedName>
        <fullName evidence="1">Uncharacterized protein</fullName>
    </submittedName>
</protein>
<accession>A0AAV7SRQ7</accession>
<organism evidence="1 2">
    <name type="scientific">Pleurodeles waltl</name>
    <name type="common">Iberian ribbed newt</name>
    <dbReference type="NCBI Taxonomy" id="8319"/>
    <lineage>
        <taxon>Eukaryota</taxon>
        <taxon>Metazoa</taxon>
        <taxon>Chordata</taxon>
        <taxon>Craniata</taxon>
        <taxon>Vertebrata</taxon>
        <taxon>Euteleostomi</taxon>
        <taxon>Amphibia</taxon>
        <taxon>Batrachia</taxon>
        <taxon>Caudata</taxon>
        <taxon>Salamandroidea</taxon>
        <taxon>Salamandridae</taxon>
        <taxon>Pleurodelinae</taxon>
        <taxon>Pleurodeles</taxon>
    </lineage>
</organism>
<name>A0AAV7SRQ7_PLEWA</name>
<keyword evidence="2" id="KW-1185">Reference proteome</keyword>